<dbReference type="Pfam" id="PF00254">
    <property type="entry name" value="FKBP_C"/>
    <property type="match status" value="1"/>
</dbReference>
<protein>
    <recommendedName>
        <fullName evidence="2 4">peptidylprolyl isomerase</fullName>
        <ecNumber evidence="2 4">5.2.1.8</ecNumber>
    </recommendedName>
</protein>
<sequence length="690" mass="75618">MIGKYTIPFALSGAAALVVACLGISKLYAAEHEAPAVLNFATSYLQEQQQPPPRVPEPPSLAREPGKTVKPKQKPTSTAPSVDRGQMAALRRDIEDKTRQIAQKNGAINALEKQIVALKKTAPAPDTANEPPHLIPADKEAMLDLVKDLRQVFSLHPTQNSLVTKLAQAKDQLKEVQLAEAALRSQLKAINDGKDRIVSAHEEGLKQQIEQYNAKITELEAHLSSSRQDIEKITAERDGIAAKEQQLAAENTADKQAFDKEKQQLLDQIAQGSPAEAQLAASIKEQQALQQQIEQHNAKITELEAHLSSSRQDIEKITAERDGIAAKEQQLAAENTADKQAFDKEKQQLLDQIAQGSPAEGQLADSVKQQQALQQQLSEAQQLKTALQGDKDKLQAQLTESQLIAKSLQSKMDLVQLQQPDPVVAATGTAPEGTSPKEGHQDNDKKLPELQARLEAALAELASVKSQKVEVKTTSQLPGITPEQLKKKSAREGYAIGMSLGDEILQMQQDNNNWGTATEKNLVLAGIVDAFKGQAKLSTDVLRDTLLEVSNREKNDQEKLVTHLDETTKKYLNNFTKMKKTKKSPSGFWYNISYAGDAPIPKNATLDVVVKESLTNGVVVTDMDSSNTMLTQPIADFPPIFREALQKLKNHGSITIVVPPELAYKDKGYPPKIPPNATIIYDLRIADMYP</sequence>
<feature type="domain" description="PPIase FKBP-type" evidence="7">
    <location>
        <begin position="603"/>
        <end position="689"/>
    </location>
</feature>
<evidence type="ECO:0000259" key="7">
    <source>
        <dbReference type="PROSITE" id="PS50059"/>
    </source>
</evidence>
<feature type="coiled-coil region" evidence="5">
    <location>
        <begin position="363"/>
        <end position="411"/>
    </location>
</feature>
<dbReference type="InterPro" id="IPR046357">
    <property type="entry name" value="PPIase_dom_sf"/>
</dbReference>
<keyword evidence="3 4" id="KW-0697">Rotamase</keyword>
<reference evidence="8 9" key="1">
    <citation type="submission" date="2021-01" db="EMBL/GenBank/DDBJ databases">
        <title>Complete genome sequence of Erwinia rhapontici MAFF 311153.</title>
        <authorList>
            <person name="Morohoshi T."/>
            <person name="Someya N."/>
        </authorList>
    </citation>
    <scope>NUCLEOTIDE SEQUENCE [LARGE SCALE GENOMIC DNA]</scope>
    <source>
        <strain evidence="8 9">MAFF 311153</strain>
    </source>
</reference>
<evidence type="ECO:0000256" key="3">
    <source>
        <dbReference type="ARBA" id="ARBA00023110"/>
    </source>
</evidence>
<dbReference type="InterPro" id="IPR000774">
    <property type="entry name" value="PPIase_FKBP_N"/>
</dbReference>
<evidence type="ECO:0000256" key="6">
    <source>
        <dbReference type="SAM" id="MobiDB-lite"/>
    </source>
</evidence>
<dbReference type="SUPFAM" id="SSF54534">
    <property type="entry name" value="FKBP-like"/>
    <property type="match status" value="1"/>
</dbReference>
<feature type="region of interest" description="Disordered" evidence="6">
    <location>
        <begin position="48"/>
        <end position="86"/>
    </location>
</feature>
<evidence type="ECO:0000256" key="4">
    <source>
        <dbReference type="PROSITE-ProRule" id="PRU00277"/>
    </source>
</evidence>
<dbReference type="Gene3D" id="3.10.50.40">
    <property type="match status" value="1"/>
</dbReference>
<feature type="region of interest" description="Disordered" evidence="6">
    <location>
        <begin position="425"/>
        <end position="444"/>
    </location>
</feature>
<feature type="compositionally biased region" description="Pro residues" evidence="6">
    <location>
        <begin position="50"/>
        <end position="59"/>
    </location>
</feature>
<organism evidence="8 9">
    <name type="scientific">Erwinia rhapontici</name>
    <name type="common">Pectobacterium rhapontici</name>
    <dbReference type="NCBI Taxonomy" id="55212"/>
    <lineage>
        <taxon>Bacteria</taxon>
        <taxon>Pseudomonadati</taxon>
        <taxon>Pseudomonadota</taxon>
        <taxon>Gammaproteobacteria</taxon>
        <taxon>Enterobacterales</taxon>
        <taxon>Erwiniaceae</taxon>
        <taxon>Erwinia</taxon>
    </lineage>
</organism>
<proteinExistence type="predicted"/>
<dbReference type="Gene3D" id="1.10.287.460">
    <property type="entry name" value="Peptidyl-prolyl cis-trans isomerase, FKBP-type, N-terminal domain"/>
    <property type="match status" value="1"/>
</dbReference>
<gene>
    <name evidence="8" type="ORF">ERHA53_00420</name>
</gene>
<dbReference type="Proteomes" id="UP000677515">
    <property type="component" value="Chromosome"/>
</dbReference>
<dbReference type="InterPro" id="IPR036944">
    <property type="entry name" value="PPIase_FKBP_N_sf"/>
</dbReference>
<keyword evidence="5" id="KW-0175">Coiled coil</keyword>
<evidence type="ECO:0000313" key="9">
    <source>
        <dbReference type="Proteomes" id="UP000677515"/>
    </source>
</evidence>
<dbReference type="PANTHER" id="PTHR43941">
    <property type="entry name" value="STRUCTURAL MAINTENANCE OF CHROMOSOMES PROTEIN 2"/>
    <property type="match status" value="1"/>
</dbReference>
<dbReference type="Pfam" id="PF01346">
    <property type="entry name" value="FKBP_N"/>
    <property type="match status" value="1"/>
</dbReference>
<evidence type="ECO:0000256" key="2">
    <source>
        <dbReference type="ARBA" id="ARBA00013194"/>
    </source>
</evidence>
<keyword evidence="9" id="KW-1185">Reference proteome</keyword>
<dbReference type="InterPro" id="IPR001179">
    <property type="entry name" value="PPIase_FKBP_dom"/>
</dbReference>
<name>A0ABM7MUT5_ERWRD</name>
<keyword evidence="4" id="KW-0413">Isomerase</keyword>
<dbReference type="PROSITE" id="PS51257">
    <property type="entry name" value="PROKAR_LIPOPROTEIN"/>
    <property type="match status" value="1"/>
</dbReference>
<feature type="coiled-coil region" evidence="5">
    <location>
        <begin position="87"/>
        <end position="121"/>
    </location>
</feature>
<dbReference type="PANTHER" id="PTHR43941:SF11">
    <property type="entry name" value="TRANSLATION INITIATION FACTOR IF-2-LIKE"/>
    <property type="match status" value="1"/>
</dbReference>
<dbReference type="RefSeq" id="WP_167863221.1">
    <property type="nucleotide sequence ID" value="NZ_AP024329.1"/>
</dbReference>
<accession>A0ABM7MUT5</accession>
<dbReference type="EMBL" id="AP024329">
    <property type="protein sequence ID" value="BCQ32699.1"/>
    <property type="molecule type" value="Genomic_DNA"/>
</dbReference>
<feature type="coiled-coil region" evidence="5">
    <location>
        <begin position="279"/>
        <end position="320"/>
    </location>
</feature>
<dbReference type="EC" id="5.2.1.8" evidence="2 4"/>
<feature type="coiled-coil region" evidence="5">
    <location>
        <begin position="166"/>
        <end position="236"/>
    </location>
</feature>
<feature type="compositionally biased region" description="Basic and acidic residues" evidence="6">
    <location>
        <begin position="435"/>
        <end position="444"/>
    </location>
</feature>
<evidence type="ECO:0000313" key="8">
    <source>
        <dbReference type="EMBL" id="BCQ32699.1"/>
    </source>
</evidence>
<evidence type="ECO:0000256" key="5">
    <source>
        <dbReference type="SAM" id="Coils"/>
    </source>
</evidence>
<dbReference type="PROSITE" id="PS50059">
    <property type="entry name" value="FKBP_PPIASE"/>
    <property type="match status" value="1"/>
</dbReference>
<evidence type="ECO:0000256" key="1">
    <source>
        <dbReference type="ARBA" id="ARBA00000971"/>
    </source>
</evidence>
<comment type="catalytic activity">
    <reaction evidence="1 4">
        <text>[protein]-peptidylproline (omega=180) = [protein]-peptidylproline (omega=0)</text>
        <dbReference type="Rhea" id="RHEA:16237"/>
        <dbReference type="Rhea" id="RHEA-COMP:10747"/>
        <dbReference type="Rhea" id="RHEA-COMP:10748"/>
        <dbReference type="ChEBI" id="CHEBI:83833"/>
        <dbReference type="ChEBI" id="CHEBI:83834"/>
        <dbReference type="EC" id="5.2.1.8"/>
    </reaction>
</comment>
<dbReference type="GeneID" id="99864349"/>